<evidence type="ECO:0000256" key="1">
    <source>
        <dbReference type="SAM" id="SignalP"/>
    </source>
</evidence>
<organism evidence="2 3">
    <name type="scientific">Parasphingopyxis marina</name>
    <dbReference type="NCBI Taxonomy" id="2761622"/>
    <lineage>
        <taxon>Bacteria</taxon>
        <taxon>Pseudomonadati</taxon>
        <taxon>Pseudomonadota</taxon>
        <taxon>Alphaproteobacteria</taxon>
        <taxon>Sphingomonadales</taxon>
        <taxon>Sphingomonadaceae</taxon>
        <taxon>Parasphingopyxis</taxon>
    </lineage>
</organism>
<comment type="caution">
    <text evidence="2">The sequence shown here is derived from an EMBL/GenBank/DDBJ whole genome shotgun (WGS) entry which is preliminary data.</text>
</comment>
<name>A0A842I271_9SPHN</name>
<feature type="signal peptide" evidence="1">
    <location>
        <begin position="1"/>
        <end position="20"/>
    </location>
</feature>
<dbReference type="AlphaFoldDB" id="A0A842I271"/>
<dbReference type="EMBL" id="JACJVJ010000003">
    <property type="protein sequence ID" value="MBC2779077.1"/>
    <property type="molecule type" value="Genomic_DNA"/>
</dbReference>
<evidence type="ECO:0000313" key="3">
    <source>
        <dbReference type="Proteomes" id="UP000564378"/>
    </source>
</evidence>
<protein>
    <recommendedName>
        <fullName evidence="4">Protease inhibitor Inh</fullName>
    </recommendedName>
</protein>
<dbReference type="Proteomes" id="UP000564378">
    <property type="component" value="Unassembled WGS sequence"/>
</dbReference>
<accession>A0A842I271</accession>
<gene>
    <name evidence="2" type="ORF">H6P80_15740</name>
</gene>
<keyword evidence="1" id="KW-0732">Signal</keyword>
<keyword evidence="3" id="KW-1185">Reference proteome</keyword>
<evidence type="ECO:0000313" key="2">
    <source>
        <dbReference type="EMBL" id="MBC2779077.1"/>
    </source>
</evidence>
<sequence length="217" mass="23354">MTRFALSLPLILALAVPASAEPDARAIAQALHNALGGDGVPVEAIEPEGCETVPGQPGYDCRWSINLCVAEGVAGPCDNPGVTERAIFVGGDNGWLALDIRSPEDRAPRIPLDPSSPMMMETSEYWLSGTWNFEGNCENDGGFMLEADGRYWAMGEAGRWTLDGEQLVITVTDAEGEGGDLQPLETPSERRWTVYWMGQNAGAAVFADGSHHEMIRC</sequence>
<dbReference type="RefSeq" id="WP_185802368.1">
    <property type="nucleotide sequence ID" value="NZ_JACJVJ010000003.1"/>
</dbReference>
<feature type="chain" id="PRO_5032823671" description="Protease inhibitor Inh" evidence="1">
    <location>
        <begin position="21"/>
        <end position="217"/>
    </location>
</feature>
<evidence type="ECO:0008006" key="4">
    <source>
        <dbReference type="Google" id="ProtNLM"/>
    </source>
</evidence>
<proteinExistence type="predicted"/>
<reference evidence="2 3" key="1">
    <citation type="submission" date="2020-08" db="EMBL/GenBank/DDBJ databases">
        <title>Draft genome sequence of Parasphingopyxis sp. GrpM-11.</title>
        <authorList>
            <person name="Oh J."/>
            <person name="Roh D.-H."/>
        </authorList>
    </citation>
    <scope>NUCLEOTIDE SEQUENCE [LARGE SCALE GENOMIC DNA]</scope>
    <source>
        <strain evidence="2 3">GrpM-11</strain>
    </source>
</reference>